<dbReference type="AlphaFoldDB" id="A0A1I1CQC1"/>
<sequence>MTDTQHRSIPTTVIRIGDLIFLDSFSGLVPAKVSGYTPRGEIAVLVTATRGAYRRGEHTTFTPSGCVPRAHVRVRCGQFRIFGAWTFGGLRDEFQPRWA</sequence>
<gene>
    <name evidence="1" type="ORF">SAMN05216266_15012</name>
</gene>
<reference evidence="2" key="1">
    <citation type="submission" date="2016-10" db="EMBL/GenBank/DDBJ databases">
        <authorList>
            <person name="Varghese N."/>
            <person name="Submissions S."/>
        </authorList>
    </citation>
    <scope>NUCLEOTIDE SEQUENCE [LARGE SCALE GENOMIC DNA]</scope>
    <source>
        <strain evidence="2">CGMCC 4.3568</strain>
    </source>
</reference>
<dbReference type="STRING" id="490629.SAMN05216266_15012"/>
<accession>A0A1I1CQC1</accession>
<protein>
    <submittedName>
        <fullName evidence="1">Uncharacterized protein</fullName>
    </submittedName>
</protein>
<keyword evidence="2" id="KW-1185">Reference proteome</keyword>
<name>A0A1I1CQC1_9PSEU</name>
<dbReference type="Proteomes" id="UP000243799">
    <property type="component" value="Unassembled WGS sequence"/>
</dbReference>
<dbReference type="OrthoDB" id="3629016at2"/>
<evidence type="ECO:0000313" key="2">
    <source>
        <dbReference type="Proteomes" id="UP000243799"/>
    </source>
</evidence>
<dbReference type="EMBL" id="FOKG01000050">
    <property type="protein sequence ID" value="SFB64919.1"/>
    <property type="molecule type" value="Genomic_DNA"/>
</dbReference>
<evidence type="ECO:0000313" key="1">
    <source>
        <dbReference type="EMBL" id="SFB64919.1"/>
    </source>
</evidence>
<dbReference type="RefSeq" id="WP_091680093.1">
    <property type="nucleotide sequence ID" value="NZ_FOKG01000050.1"/>
</dbReference>
<proteinExistence type="predicted"/>
<organism evidence="1 2">
    <name type="scientific">Amycolatopsis marina</name>
    <dbReference type="NCBI Taxonomy" id="490629"/>
    <lineage>
        <taxon>Bacteria</taxon>
        <taxon>Bacillati</taxon>
        <taxon>Actinomycetota</taxon>
        <taxon>Actinomycetes</taxon>
        <taxon>Pseudonocardiales</taxon>
        <taxon>Pseudonocardiaceae</taxon>
        <taxon>Amycolatopsis</taxon>
    </lineage>
</organism>